<dbReference type="AlphaFoldDB" id="A0A3Q9BYZ5"/>
<protein>
    <submittedName>
        <fullName evidence="2">Toll/interleukin-1 receptor domain-containing protein</fullName>
    </submittedName>
</protein>
<feature type="domain" description="TIR" evidence="1">
    <location>
        <begin position="311"/>
        <end position="440"/>
    </location>
</feature>
<accession>A0A3Q9BYZ5</accession>
<name>A0A3Q9BYZ5_9ACTN</name>
<organism evidence="2 3">
    <name type="scientific">Streptomyces aquilus</name>
    <dbReference type="NCBI Taxonomy" id="2548456"/>
    <lineage>
        <taxon>Bacteria</taxon>
        <taxon>Bacillati</taxon>
        <taxon>Actinomycetota</taxon>
        <taxon>Actinomycetes</taxon>
        <taxon>Kitasatosporales</taxon>
        <taxon>Streptomycetaceae</taxon>
        <taxon>Streptomyces</taxon>
    </lineage>
</organism>
<proteinExistence type="predicted"/>
<dbReference type="KEGG" id="saqu:EJC51_32480"/>
<keyword evidence="3" id="KW-1185">Reference proteome</keyword>
<keyword evidence="2" id="KW-0675">Receptor</keyword>
<dbReference type="PROSITE" id="PS50104">
    <property type="entry name" value="TIR"/>
    <property type="match status" value="1"/>
</dbReference>
<dbReference type="InterPro" id="IPR035897">
    <property type="entry name" value="Toll_tir_struct_dom_sf"/>
</dbReference>
<dbReference type="InterPro" id="IPR000157">
    <property type="entry name" value="TIR_dom"/>
</dbReference>
<dbReference type="EMBL" id="CP034463">
    <property type="protein sequence ID" value="AZP20382.1"/>
    <property type="molecule type" value="Genomic_DNA"/>
</dbReference>
<dbReference type="Pfam" id="PF13676">
    <property type="entry name" value="TIR_2"/>
    <property type="match status" value="1"/>
</dbReference>
<evidence type="ECO:0000313" key="2">
    <source>
        <dbReference type="EMBL" id="AZP20382.1"/>
    </source>
</evidence>
<dbReference type="Proteomes" id="UP000280197">
    <property type="component" value="Chromosome"/>
</dbReference>
<gene>
    <name evidence="2" type="ORF">EJC51_32480</name>
</gene>
<sequence length="444" mass="50120">MESPARLNVFLSHRYHSPAENLYFWELLSSAEDVSFRVDEAVSFTSPVRLERMIRDADGFVGIHPLPGDPRAVHLLPRLRHMARYFRLELGMAVRARKPTVVFHDQRLLPVLRAPESVRLVPYDAQETEAATHSALPGKVESVYRGFLAEAHLSASAQRRRSHHQRRVGLVVSPGNRSATPALTEALEEHSWEPVVLPWPPRLDLDLFTRLRACDWVIVDLDTVPGHLVAAFTHGQFVPTLPIVSPRAPGTPEETLYGGSATGHRKAIVRWDDPDGLVAAVEPHLRVIDEQPRYIGSTAQALDYFRSAAKRNERVFLSYASANHDHAATFSQLLNERFQNVFDFRRHGAIGVGEDWLDDLMGNLAKSAVGVLLLSKEYMESKYCMLEARELYRHSIEGDVRLVPVCLEKLDLPDFLQRTQYRNLARHTPQGIVTELLDQLPPTA</sequence>
<evidence type="ECO:0000259" key="1">
    <source>
        <dbReference type="PROSITE" id="PS50104"/>
    </source>
</evidence>
<dbReference type="RefSeq" id="WP_126274323.1">
    <property type="nucleotide sequence ID" value="NZ_CP034463.1"/>
</dbReference>
<dbReference type="GO" id="GO:0007165">
    <property type="term" value="P:signal transduction"/>
    <property type="evidence" value="ECO:0007669"/>
    <property type="project" value="InterPro"/>
</dbReference>
<evidence type="ECO:0000313" key="3">
    <source>
        <dbReference type="Proteomes" id="UP000280197"/>
    </source>
</evidence>
<dbReference type="SMART" id="SM00255">
    <property type="entry name" value="TIR"/>
    <property type="match status" value="1"/>
</dbReference>
<dbReference type="Gene3D" id="3.40.50.10140">
    <property type="entry name" value="Toll/interleukin-1 receptor homology (TIR) domain"/>
    <property type="match status" value="1"/>
</dbReference>
<dbReference type="SUPFAM" id="SSF52200">
    <property type="entry name" value="Toll/Interleukin receptor TIR domain"/>
    <property type="match status" value="1"/>
</dbReference>
<reference evidence="2 3" key="1">
    <citation type="submission" date="2018-12" db="EMBL/GenBank/DDBJ databases">
        <authorList>
            <person name="Li K."/>
        </authorList>
    </citation>
    <scope>NUCLEOTIDE SEQUENCE [LARGE SCALE GENOMIC DNA]</scope>
    <source>
        <strain evidence="3">CR22</strain>
    </source>
</reference>